<sequence length="160" mass="17996">MLMHRPLLPVSCVAYAALALLVCAIWGTPQASAGPRYFSAEDGVAIRGYDPVSFFIAEAPERGQRDHAVMWKGAIWLFRSAENQSRFESNPRAYAPRFGGHCAYGMARGLLFDGDPLSWEIVDGRLFLFHNPRVETLWQADPEQMIQSARAVWPSILRQE</sequence>
<accession>A0A132BR99</accession>
<reference evidence="1 2" key="1">
    <citation type="submission" date="2015-12" db="EMBL/GenBank/DDBJ databases">
        <title>Genome sequence of the marine Rhodobacteraceae strain O3.65, Candidatus Tritonibacter horizontis.</title>
        <authorList>
            <person name="Poehlein A."/>
            <person name="Giebel H.A."/>
            <person name="Voget S."/>
            <person name="Brinkhoff T."/>
        </authorList>
    </citation>
    <scope>NUCLEOTIDE SEQUENCE [LARGE SCALE GENOMIC DNA]</scope>
    <source>
        <strain evidence="1 2">O3.65</strain>
    </source>
</reference>
<protein>
    <recommendedName>
        <fullName evidence="3">YHS domain protein</fullName>
    </recommendedName>
</protein>
<gene>
    <name evidence="1" type="ORF">TRIHO_46150</name>
</gene>
<dbReference type="NCBIfam" id="NF041384">
    <property type="entry name" value="YHS_seleno_dom"/>
    <property type="match status" value="1"/>
</dbReference>
<evidence type="ECO:0008006" key="3">
    <source>
        <dbReference type="Google" id="ProtNLM"/>
    </source>
</evidence>
<organism evidence="1 2">
    <name type="scientific">Tritonibacter horizontis</name>
    <dbReference type="NCBI Taxonomy" id="1768241"/>
    <lineage>
        <taxon>Bacteria</taxon>
        <taxon>Pseudomonadati</taxon>
        <taxon>Pseudomonadota</taxon>
        <taxon>Alphaproteobacteria</taxon>
        <taxon>Rhodobacterales</taxon>
        <taxon>Paracoccaceae</taxon>
        <taxon>Tritonibacter</taxon>
    </lineage>
</organism>
<dbReference type="Proteomes" id="UP000068382">
    <property type="component" value="Unassembled WGS sequence"/>
</dbReference>
<dbReference type="AlphaFoldDB" id="A0A132BR99"/>
<dbReference type="EMBL" id="LPUY01000139">
    <property type="protein sequence ID" value="KUP90532.1"/>
    <property type="molecule type" value="Genomic_DNA"/>
</dbReference>
<name>A0A132BR99_9RHOB</name>
<keyword evidence="2" id="KW-1185">Reference proteome</keyword>
<proteinExistence type="predicted"/>
<comment type="caution">
    <text evidence="1">The sequence shown here is derived from an EMBL/GenBank/DDBJ whole genome shotgun (WGS) entry which is preliminary data.</text>
</comment>
<evidence type="ECO:0000313" key="2">
    <source>
        <dbReference type="Proteomes" id="UP000068382"/>
    </source>
</evidence>
<evidence type="ECO:0000313" key="1">
    <source>
        <dbReference type="EMBL" id="KUP90532.1"/>
    </source>
</evidence>